<keyword evidence="4" id="KW-1185">Reference proteome</keyword>
<dbReference type="AlphaFoldDB" id="H3GGF4"/>
<dbReference type="InParanoid" id="H3GGF4"/>
<dbReference type="VEuPathDB" id="FungiDB:KRP22_943"/>
<organism evidence="3 4">
    <name type="scientific">Phytophthora ramorum</name>
    <name type="common">Sudden oak death agent</name>
    <dbReference type="NCBI Taxonomy" id="164328"/>
    <lineage>
        <taxon>Eukaryota</taxon>
        <taxon>Sar</taxon>
        <taxon>Stramenopiles</taxon>
        <taxon>Oomycota</taxon>
        <taxon>Peronosporomycetes</taxon>
        <taxon>Peronosporales</taxon>
        <taxon>Peronosporaceae</taxon>
        <taxon>Phytophthora</taxon>
    </lineage>
</organism>
<feature type="region of interest" description="Disordered" evidence="1">
    <location>
        <begin position="123"/>
        <end position="145"/>
    </location>
</feature>
<reference evidence="3" key="2">
    <citation type="submission" date="2015-06" db="UniProtKB">
        <authorList>
            <consortium name="EnsemblProtists"/>
        </authorList>
    </citation>
    <scope>IDENTIFICATION</scope>
    <source>
        <strain evidence="3">Pr102</strain>
    </source>
</reference>
<proteinExistence type="predicted"/>
<dbReference type="Proteomes" id="UP000005238">
    <property type="component" value="Unassembled WGS sequence"/>
</dbReference>
<evidence type="ECO:0000313" key="3">
    <source>
        <dbReference type="EnsemblProtists" id="Phyra74896"/>
    </source>
</evidence>
<evidence type="ECO:0000256" key="2">
    <source>
        <dbReference type="SAM" id="SignalP"/>
    </source>
</evidence>
<keyword evidence="2" id="KW-0732">Signal</keyword>
<evidence type="ECO:0008006" key="5">
    <source>
        <dbReference type="Google" id="ProtNLM"/>
    </source>
</evidence>
<accession>H3GGF4</accession>
<dbReference type="eggNOG" id="ENOG502SGC6">
    <property type="taxonomic scope" value="Eukaryota"/>
</dbReference>
<reference evidence="4" key="1">
    <citation type="journal article" date="2006" name="Science">
        <title>Phytophthora genome sequences uncover evolutionary origins and mechanisms of pathogenesis.</title>
        <authorList>
            <person name="Tyler B.M."/>
            <person name="Tripathy S."/>
            <person name="Zhang X."/>
            <person name="Dehal P."/>
            <person name="Jiang R.H."/>
            <person name="Aerts A."/>
            <person name="Arredondo F.D."/>
            <person name="Baxter L."/>
            <person name="Bensasson D."/>
            <person name="Beynon J.L."/>
            <person name="Chapman J."/>
            <person name="Damasceno C.M."/>
            <person name="Dorrance A.E."/>
            <person name="Dou D."/>
            <person name="Dickerman A.W."/>
            <person name="Dubchak I.L."/>
            <person name="Garbelotto M."/>
            <person name="Gijzen M."/>
            <person name="Gordon S.G."/>
            <person name="Govers F."/>
            <person name="Grunwald N.J."/>
            <person name="Huang W."/>
            <person name="Ivors K.L."/>
            <person name="Jones R.W."/>
            <person name="Kamoun S."/>
            <person name="Krampis K."/>
            <person name="Lamour K.H."/>
            <person name="Lee M.K."/>
            <person name="McDonald W.H."/>
            <person name="Medina M."/>
            <person name="Meijer H.J."/>
            <person name="Nordberg E.K."/>
            <person name="Maclean D.J."/>
            <person name="Ospina-Giraldo M.D."/>
            <person name="Morris P.F."/>
            <person name="Phuntumart V."/>
            <person name="Putnam N.H."/>
            <person name="Rash S."/>
            <person name="Rose J.K."/>
            <person name="Sakihama Y."/>
            <person name="Salamov A.A."/>
            <person name="Savidor A."/>
            <person name="Scheuring C.F."/>
            <person name="Smith B.M."/>
            <person name="Sobral B.W."/>
            <person name="Terry A."/>
            <person name="Torto-Alalibo T.A."/>
            <person name="Win J."/>
            <person name="Xu Z."/>
            <person name="Zhang H."/>
            <person name="Grigoriev I.V."/>
            <person name="Rokhsar D.S."/>
            <person name="Boore J.L."/>
        </authorList>
    </citation>
    <scope>NUCLEOTIDE SEQUENCE [LARGE SCALE GENOMIC DNA]</scope>
    <source>
        <strain evidence="4">Pr102</strain>
    </source>
</reference>
<dbReference type="EMBL" id="DS566007">
    <property type="status" value="NOT_ANNOTATED_CDS"/>
    <property type="molecule type" value="Genomic_DNA"/>
</dbReference>
<evidence type="ECO:0000256" key="1">
    <source>
        <dbReference type="SAM" id="MobiDB-lite"/>
    </source>
</evidence>
<dbReference type="OMA" id="FELMWQH"/>
<feature type="compositionally biased region" description="Polar residues" evidence="1">
    <location>
        <begin position="125"/>
        <end position="138"/>
    </location>
</feature>
<dbReference type="EnsemblProtists" id="Phyra74896">
    <property type="protein sequence ID" value="Phyra74896"/>
    <property type="gene ID" value="Phyra74896"/>
</dbReference>
<feature type="chain" id="PRO_5003587397" description="ER membrane protein complex subunit 1" evidence="2">
    <location>
        <begin position="17"/>
        <end position="643"/>
    </location>
</feature>
<protein>
    <recommendedName>
        <fullName evidence="5">ER membrane protein complex subunit 1</fullName>
    </recommendedName>
</protein>
<evidence type="ECO:0000313" key="4">
    <source>
        <dbReference type="Proteomes" id="UP000005238"/>
    </source>
</evidence>
<dbReference type="HOGENOM" id="CLU_030399_0_0_1"/>
<feature type="signal peptide" evidence="2">
    <location>
        <begin position="1"/>
        <end position="16"/>
    </location>
</feature>
<name>H3GGF4_PHYRM</name>
<sequence>MGCLSLWLALLCCVHCSHVRGFLQDDVVVTEPLVLTHVLDAEIDANRRQLELYKRNQELLGRAILQLQHQTKKNASISEDPGSGPIAAQRHYRPRESPQIFSDWFEPQGAFSPPRNKLARLISFRPNTSPVGRRQQMSARRKASVDEEPPLQFLLVVDPHSTVMSLFHPTTFELMWQHALNLRSASGQENFQVTDMFFVSDRSAYLALLSTSGELALFKLRLWHGRRIVAGDPRRLKPLREVEEDQLQCAMGQDSLSTRYILQPPWLQQSTSVLTTPGSGRYLHVDVERVFGATLRRDQHYDHGKVTVVTMYYRVLVVASDSSGGHLSFFNGDNGSFVDDIHTQIGSHDGGVVNLEPIQSSRGLVALVTPSRVFFVDATVPLLIPVACEAPGRHAFASLAADPLRPSLLYVGTSTGRGLVYKLHNLGSWRQRVGLGDGETQGSVMCTLVDQLLPRRPPFPAFSHEAPAVMETMPGFLLLGSGSRLVLYQLSGSNDEVHPTYLSERSLVDPVIQVLHPSAPYPRALAVSAAKDLVVHPTGFAVLVEVPPTPNATVLIQRLDMYESRIPPPGTNLDLSWIRVPAMMICALAAMFWQQKGRLAYSAGGRSAFNEAELAGLLSGRGGRLPSMNRGGLSSTRRPNNWY</sequence>
<dbReference type="VEuPathDB" id="FungiDB:KRP23_13268"/>